<dbReference type="Pfam" id="PF00483">
    <property type="entry name" value="NTP_transferase"/>
    <property type="match status" value="1"/>
</dbReference>
<reference evidence="3 4" key="1">
    <citation type="submission" date="2019-10" db="EMBL/GenBank/DDBJ databases">
        <title>Complete genome sequence of Vibrio sp. strain THAF100, isolated from non-filtered water from the water column of tank 6 of a marine aquarium containing stony-coral fragments. Water maintained at 26 degree C.</title>
        <authorList>
            <person name="Ruckert C."/>
            <person name="Franco A."/>
            <person name="Kalinowski J."/>
            <person name="Glaeser S."/>
        </authorList>
    </citation>
    <scope>NUCLEOTIDE SEQUENCE [LARGE SCALE GENOMIC DNA]</scope>
    <source>
        <strain evidence="3 4">THAF100</strain>
    </source>
</reference>
<keyword evidence="4" id="KW-1185">Reference proteome</keyword>
<dbReference type="GO" id="GO:0016779">
    <property type="term" value="F:nucleotidyltransferase activity"/>
    <property type="evidence" value="ECO:0007669"/>
    <property type="project" value="UniProtKB-KW"/>
</dbReference>
<dbReference type="Gene3D" id="3.90.550.10">
    <property type="entry name" value="Spore Coat Polysaccharide Biosynthesis Protein SpsA, Chain A"/>
    <property type="match status" value="1"/>
</dbReference>
<organism evidence="3 4">
    <name type="scientific">Vibrio aquimaris</name>
    <dbReference type="NCBI Taxonomy" id="2587862"/>
    <lineage>
        <taxon>Bacteria</taxon>
        <taxon>Pseudomonadati</taxon>
        <taxon>Pseudomonadota</taxon>
        <taxon>Gammaproteobacteria</taxon>
        <taxon>Vibrionales</taxon>
        <taxon>Vibrionaceae</taxon>
        <taxon>Vibrio</taxon>
    </lineage>
</organism>
<dbReference type="EMBL" id="CP045350">
    <property type="protein sequence ID" value="QFT24857.1"/>
    <property type="molecule type" value="Genomic_DNA"/>
</dbReference>
<sequence length="347" mass="39661">MKNKLVLKETTDLYEVVEALDRTGIGALALVDHDERLIGILTDGDLRRAILRKETKIENIINKSPAVLLYGTPKQTIISKLKQLHRRHIPLVDVNGLFVDLFAIDNIDFVSRDNFVVIMAGGLGTRLGKLTEHKPKPLLNIGDRPILRHMIEHARDQGFRNFLLCVNYKKELIYDYFGNGEKYGVNIRYIEENKRMGTAGALSLISKELLEKPFFVVNGDVITNLDFDDLLVAHRKTSSIATMCVRSYSHEVPYGVIECKKNGEIIDIKEKPQYDFNINAGIYVIDPEALKVLPSDTFYDMPQLFIDLKRRNFDIGSYSIDDYWIDIGKPQDYEQAQKLWSLIDGLI</sequence>
<dbReference type="RefSeq" id="WP_152429192.1">
    <property type="nucleotide sequence ID" value="NZ_CBCSDK010000020.1"/>
</dbReference>
<dbReference type="PROSITE" id="PS51371">
    <property type="entry name" value="CBS"/>
    <property type="match status" value="1"/>
</dbReference>
<evidence type="ECO:0000313" key="4">
    <source>
        <dbReference type="Proteomes" id="UP000326936"/>
    </source>
</evidence>
<dbReference type="InterPro" id="IPR029044">
    <property type="entry name" value="Nucleotide-diphossugar_trans"/>
</dbReference>
<gene>
    <name evidence="3" type="primary">hddC</name>
    <name evidence="3" type="ORF">FIV01_00055</name>
</gene>
<protein>
    <submittedName>
        <fullName evidence="3">D-glycero-alpha-D-manno-heptose 1-phosphate guanylyltransferase</fullName>
        <ecNumber evidence="3">2.7.7.71</ecNumber>
    </submittedName>
</protein>
<keyword evidence="3" id="KW-0808">Transferase</keyword>
<dbReference type="SMART" id="SM00116">
    <property type="entry name" value="CBS"/>
    <property type="match status" value="2"/>
</dbReference>
<dbReference type="CDD" id="cd06426">
    <property type="entry name" value="NTP_transferase_like_2"/>
    <property type="match status" value="1"/>
</dbReference>
<dbReference type="Pfam" id="PF00571">
    <property type="entry name" value="CBS"/>
    <property type="match status" value="1"/>
</dbReference>
<dbReference type="InterPro" id="IPR046342">
    <property type="entry name" value="CBS_dom_sf"/>
</dbReference>
<dbReference type="InterPro" id="IPR050486">
    <property type="entry name" value="Mannose-1P_guanyltransferase"/>
</dbReference>
<name>A0A5P9CGM9_9VIBR</name>
<dbReference type="Gene3D" id="3.10.580.10">
    <property type="entry name" value="CBS-domain"/>
    <property type="match status" value="1"/>
</dbReference>
<dbReference type="PANTHER" id="PTHR22572">
    <property type="entry name" value="SUGAR-1-PHOSPHATE GUANYL TRANSFERASE"/>
    <property type="match status" value="1"/>
</dbReference>
<dbReference type="InterPro" id="IPR005835">
    <property type="entry name" value="NTP_transferase_dom"/>
</dbReference>
<accession>A0A5P9CGM9</accession>
<dbReference type="OrthoDB" id="9788272at2"/>
<dbReference type="InterPro" id="IPR000644">
    <property type="entry name" value="CBS_dom"/>
</dbReference>
<keyword evidence="1" id="KW-0129">CBS domain</keyword>
<proteinExistence type="predicted"/>
<evidence type="ECO:0000313" key="3">
    <source>
        <dbReference type="EMBL" id="QFT24857.1"/>
    </source>
</evidence>
<evidence type="ECO:0000256" key="1">
    <source>
        <dbReference type="PROSITE-ProRule" id="PRU00703"/>
    </source>
</evidence>
<dbReference type="AlphaFoldDB" id="A0A5P9CGM9"/>
<dbReference type="EC" id="2.7.7.71" evidence="3"/>
<dbReference type="SUPFAM" id="SSF54631">
    <property type="entry name" value="CBS-domain pair"/>
    <property type="match status" value="1"/>
</dbReference>
<dbReference type="KEGG" id="vaq:FIV01_00055"/>
<keyword evidence="3" id="KW-0548">Nucleotidyltransferase</keyword>
<evidence type="ECO:0000259" key="2">
    <source>
        <dbReference type="PROSITE" id="PS51371"/>
    </source>
</evidence>
<feature type="domain" description="CBS" evidence="2">
    <location>
        <begin position="1"/>
        <end position="57"/>
    </location>
</feature>
<dbReference type="Proteomes" id="UP000326936">
    <property type="component" value="Chromosome"/>
</dbReference>
<dbReference type="SUPFAM" id="SSF53448">
    <property type="entry name" value="Nucleotide-diphospho-sugar transferases"/>
    <property type="match status" value="1"/>
</dbReference>